<proteinExistence type="predicted"/>
<dbReference type="CDD" id="cd12148">
    <property type="entry name" value="fungal_TF_MHR"/>
    <property type="match status" value="1"/>
</dbReference>
<dbReference type="InterPro" id="IPR001138">
    <property type="entry name" value="Zn2Cys6_DnaBD"/>
</dbReference>
<dbReference type="Proteomes" id="UP001578633">
    <property type="component" value="Chromosome 10"/>
</dbReference>
<protein>
    <recommendedName>
        <fullName evidence="9">Xylanolytic transcriptional activator regulatory domain-containing protein</fullName>
    </recommendedName>
</protein>
<evidence type="ECO:0000256" key="4">
    <source>
        <dbReference type="ARBA" id="ARBA00023015"/>
    </source>
</evidence>
<dbReference type="PANTHER" id="PTHR31313:SF81">
    <property type="entry name" value="TY1 ENHANCER ACTIVATOR"/>
    <property type="match status" value="1"/>
</dbReference>
<sequence length="634" mass="71381">METEAFVGKNKRKCDGQKPTCSLCQRGRRTCERKRYEPDYVRALEEQVEALKALVSERAGTHDKLAHLDPGRSQTLQMAQRSDMFEDTSPSASEQIRDETFATQSQHSKSQNHIGPDQRSSIAMEELGLMMLRLGINDEGEPSFTITTGQSSSSDSVAPQQEPHLVNSTLDSRSPMHVLENLALRRHLVGCFYQHFNPFHQVLTPVDVLNLEAGDYTRWSPDEMLRNVAVLAVGSHFSDHSDALMIGEQCAEDAEKMTFHCLRRYASYILVQGFSLLAWRDLTFGRDSMSWNFNSLATGLGLQLGIHVTALNKNRDERNPGISALQQRRIRSFWIYFSINRMVTSVLGMNCTMPWQRVRASLFSTILDGCTSVEEVAFCRHGQLWHLWDSLMDQTYAFDWPHLTSSRKADLLSRSQNALSSFQQQSDPILRQPNTSAIYYQLAFQAATILIHRPFFSEPIGTPTLSIALKAGTKAALEICHIIRSVKKTSSLADYLQHAINYIVCAAVIHLMNATCGRTALGRRSANNLGICMDALGDMGPRWKCRQQKAILFLRKMAHKWKVVWALPLQHSAPLVAEADPPSQSEGFASTTDLEMPEQEFSIWQFGDDGGGMEPEGFLRVTSELGWLFDPELQ</sequence>
<reference evidence="10 11" key="1">
    <citation type="submission" date="2024-09" db="EMBL/GenBank/DDBJ databases">
        <title>T2T genomes of carrot and Alternaria dauci and their utility for understanding host-pathogen interaction during carrot leaf blight disease.</title>
        <authorList>
            <person name="Liu W."/>
            <person name="Xu S."/>
            <person name="Ou C."/>
            <person name="Liu X."/>
            <person name="Zhuang F."/>
            <person name="Deng X.W."/>
        </authorList>
    </citation>
    <scope>NUCLEOTIDE SEQUENCE [LARGE SCALE GENOMIC DNA]</scope>
    <source>
        <strain evidence="10 11">A2016</strain>
    </source>
</reference>
<accession>A0ABR3U5V2</accession>
<dbReference type="InterPro" id="IPR051615">
    <property type="entry name" value="Transcr_Regulatory_Elem"/>
</dbReference>
<dbReference type="CDD" id="cd00067">
    <property type="entry name" value="GAL4"/>
    <property type="match status" value="1"/>
</dbReference>
<keyword evidence="4" id="KW-0805">Transcription regulation</keyword>
<dbReference type="RefSeq" id="XP_069302336.1">
    <property type="nucleotide sequence ID" value="XM_069456064.1"/>
</dbReference>
<evidence type="ECO:0000256" key="8">
    <source>
        <dbReference type="SAM" id="MobiDB-lite"/>
    </source>
</evidence>
<keyword evidence="7" id="KW-0539">Nucleus</keyword>
<evidence type="ECO:0000256" key="5">
    <source>
        <dbReference type="ARBA" id="ARBA00023125"/>
    </source>
</evidence>
<comment type="caution">
    <text evidence="10">The sequence shown here is derived from an EMBL/GenBank/DDBJ whole genome shotgun (WGS) entry which is preliminary data.</text>
</comment>
<organism evidence="10 11">
    <name type="scientific">Alternaria dauci</name>
    <dbReference type="NCBI Taxonomy" id="48095"/>
    <lineage>
        <taxon>Eukaryota</taxon>
        <taxon>Fungi</taxon>
        <taxon>Dikarya</taxon>
        <taxon>Ascomycota</taxon>
        <taxon>Pezizomycotina</taxon>
        <taxon>Dothideomycetes</taxon>
        <taxon>Pleosporomycetidae</taxon>
        <taxon>Pleosporales</taxon>
        <taxon>Pleosporineae</taxon>
        <taxon>Pleosporaceae</taxon>
        <taxon>Alternaria</taxon>
        <taxon>Alternaria sect. Porri</taxon>
    </lineage>
</organism>
<feature type="region of interest" description="Disordered" evidence="8">
    <location>
        <begin position="140"/>
        <end position="162"/>
    </location>
</feature>
<dbReference type="Pfam" id="PF04082">
    <property type="entry name" value="Fungal_trans"/>
    <property type="match status" value="1"/>
</dbReference>
<evidence type="ECO:0000313" key="10">
    <source>
        <dbReference type="EMBL" id="KAL1791752.1"/>
    </source>
</evidence>
<evidence type="ECO:0000256" key="2">
    <source>
        <dbReference type="ARBA" id="ARBA00022723"/>
    </source>
</evidence>
<evidence type="ECO:0000313" key="11">
    <source>
        <dbReference type="Proteomes" id="UP001578633"/>
    </source>
</evidence>
<dbReference type="Gene3D" id="4.10.240.10">
    <property type="entry name" value="Zn(2)-C6 fungal-type DNA-binding domain"/>
    <property type="match status" value="1"/>
</dbReference>
<dbReference type="PANTHER" id="PTHR31313">
    <property type="entry name" value="TY1 ENHANCER ACTIVATOR"/>
    <property type="match status" value="1"/>
</dbReference>
<keyword evidence="11" id="KW-1185">Reference proteome</keyword>
<evidence type="ECO:0000256" key="3">
    <source>
        <dbReference type="ARBA" id="ARBA00022833"/>
    </source>
</evidence>
<keyword evidence="6" id="KW-0804">Transcription</keyword>
<name>A0ABR3U5V2_9PLEO</name>
<dbReference type="EMBL" id="JBHGVX010000010">
    <property type="protein sequence ID" value="KAL1791752.1"/>
    <property type="molecule type" value="Genomic_DNA"/>
</dbReference>
<comment type="subcellular location">
    <subcellularLocation>
        <location evidence="1">Nucleus</location>
    </subcellularLocation>
</comment>
<evidence type="ECO:0000256" key="6">
    <source>
        <dbReference type="ARBA" id="ARBA00023163"/>
    </source>
</evidence>
<keyword evidence="2" id="KW-0479">Metal-binding</keyword>
<keyword evidence="5" id="KW-0238">DNA-binding</keyword>
<feature type="domain" description="Xylanolytic transcriptional activator regulatory" evidence="9">
    <location>
        <begin position="225"/>
        <end position="362"/>
    </location>
</feature>
<dbReference type="InterPro" id="IPR007219">
    <property type="entry name" value="XnlR_reg_dom"/>
</dbReference>
<evidence type="ECO:0000259" key="9">
    <source>
        <dbReference type="Pfam" id="PF04082"/>
    </source>
</evidence>
<gene>
    <name evidence="10" type="ORF">ACET3X_009503</name>
</gene>
<keyword evidence="3" id="KW-0862">Zinc</keyword>
<evidence type="ECO:0000256" key="7">
    <source>
        <dbReference type="ARBA" id="ARBA00023242"/>
    </source>
</evidence>
<dbReference type="InterPro" id="IPR036864">
    <property type="entry name" value="Zn2-C6_fun-type_DNA-bd_sf"/>
</dbReference>
<evidence type="ECO:0000256" key="1">
    <source>
        <dbReference type="ARBA" id="ARBA00004123"/>
    </source>
</evidence>
<feature type="compositionally biased region" description="Polar residues" evidence="8">
    <location>
        <begin position="144"/>
        <end position="159"/>
    </location>
</feature>
<dbReference type="GeneID" id="96089825"/>